<evidence type="ECO:0000256" key="3">
    <source>
        <dbReference type="ARBA" id="ARBA00022475"/>
    </source>
</evidence>
<feature type="domain" description="Acyltransferase 3" evidence="8">
    <location>
        <begin position="8"/>
        <end position="330"/>
    </location>
</feature>
<dbReference type="PANTHER" id="PTHR40074">
    <property type="entry name" value="O-ACETYLTRANSFERASE WECH"/>
    <property type="match status" value="1"/>
</dbReference>
<sequence length="343" mass="39041">MNELISNRIHWMRCVGCIAVIALHSAIIDNLVEPSWWSSNVYGGVTRFAVPIFFMISGCLLINKNYQFEGFVKRRLVRVLPAIVFWDATYYLWKTHGRGSFLDFLITSLLGPQYYHLWYMYVLFGTYLALVVIIPFYNNSGRKEKFVFVGLWAICYGVAPIVLSLLKIVSPVIGTYGLSLFAEPVGWLVLGAVIRDAVLSKRCQPNAYLAFIASLACLIAILFLTELYTYRTADTLPPNFVTEVFRTPQSIFTIAYAVCVFLFFLGFKMRVHHRIEKLIGIVSECSLGIYCAHALVMTEVLGRLKYVKVSSWLIIPTATVLTFLICLSIVYPARKIRLTRYVL</sequence>
<evidence type="ECO:0000313" key="9">
    <source>
        <dbReference type="EMBL" id="PLC44193.1"/>
    </source>
</evidence>
<feature type="transmembrane region" description="Helical" evidence="7">
    <location>
        <begin position="309"/>
        <end position="331"/>
    </location>
</feature>
<dbReference type="RefSeq" id="WP_102064678.1">
    <property type="nucleotide sequence ID" value="NZ_PKQE01000001.1"/>
</dbReference>
<keyword evidence="4 7" id="KW-0812">Transmembrane</keyword>
<feature type="transmembrane region" description="Helical" evidence="7">
    <location>
        <begin position="44"/>
        <end position="63"/>
    </location>
</feature>
<evidence type="ECO:0000313" key="10">
    <source>
        <dbReference type="Proteomes" id="UP000234456"/>
    </source>
</evidence>
<dbReference type="InterPro" id="IPR002656">
    <property type="entry name" value="Acyl_transf_3_dom"/>
</dbReference>
<feature type="transmembrane region" description="Helical" evidence="7">
    <location>
        <begin position="146"/>
        <end position="166"/>
    </location>
</feature>
<gene>
    <name evidence="9" type="ORF">C0Q88_05720</name>
</gene>
<keyword evidence="3" id="KW-1003">Cell membrane</keyword>
<dbReference type="GO" id="GO:0009246">
    <property type="term" value="P:enterobacterial common antigen biosynthetic process"/>
    <property type="evidence" value="ECO:0007669"/>
    <property type="project" value="TreeGrafter"/>
</dbReference>
<dbReference type="AlphaFoldDB" id="A0A2N4TWV7"/>
<protein>
    <recommendedName>
        <fullName evidence="8">Acyltransferase 3 domain-containing protein</fullName>
    </recommendedName>
</protein>
<accession>A0A2N4TWV7</accession>
<evidence type="ECO:0000256" key="7">
    <source>
        <dbReference type="SAM" id="Phobius"/>
    </source>
</evidence>
<feature type="transmembrane region" description="Helical" evidence="7">
    <location>
        <begin position="75"/>
        <end position="93"/>
    </location>
</feature>
<keyword evidence="6 7" id="KW-0472">Membrane</keyword>
<evidence type="ECO:0000256" key="2">
    <source>
        <dbReference type="ARBA" id="ARBA00007400"/>
    </source>
</evidence>
<feature type="transmembrane region" description="Helical" evidence="7">
    <location>
        <begin position="250"/>
        <end position="267"/>
    </location>
</feature>
<dbReference type="EMBL" id="PKQE01000001">
    <property type="protein sequence ID" value="PLC44193.1"/>
    <property type="molecule type" value="Genomic_DNA"/>
</dbReference>
<comment type="caution">
    <text evidence="9">The sequence shown here is derived from an EMBL/GenBank/DDBJ whole genome shotgun (WGS) entry which is preliminary data.</text>
</comment>
<feature type="transmembrane region" description="Helical" evidence="7">
    <location>
        <begin position="279"/>
        <end position="297"/>
    </location>
</feature>
<evidence type="ECO:0000256" key="6">
    <source>
        <dbReference type="ARBA" id="ARBA00023136"/>
    </source>
</evidence>
<name>A0A2N4TWV7_RALPI</name>
<reference evidence="9 10" key="1">
    <citation type="submission" date="2017-12" db="EMBL/GenBank/DDBJ databases">
        <title>Draft genome sequence of Ralstonia pickettii 52.</title>
        <authorList>
            <person name="Zheng B."/>
        </authorList>
    </citation>
    <scope>NUCLEOTIDE SEQUENCE [LARGE SCALE GENOMIC DNA]</scope>
    <source>
        <strain evidence="9 10">52</strain>
    </source>
</reference>
<comment type="similarity">
    <text evidence="2">Belongs to the acyltransferase 3 family.</text>
</comment>
<dbReference type="Pfam" id="PF01757">
    <property type="entry name" value="Acyl_transf_3"/>
    <property type="match status" value="1"/>
</dbReference>
<feature type="transmembrane region" description="Helical" evidence="7">
    <location>
        <begin position="206"/>
        <end position="230"/>
    </location>
</feature>
<evidence type="ECO:0000256" key="1">
    <source>
        <dbReference type="ARBA" id="ARBA00004651"/>
    </source>
</evidence>
<dbReference type="OrthoDB" id="1072135at2"/>
<feature type="transmembrane region" description="Helical" evidence="7">
    <location>
        <begin position="113"/>
        <end position="134"/>
    </location>
</feature>
<evidence type="ECO:0000256" key="5">
    <source>
        <dbReference type="ARBA" id="ARBA00022989"/>
    </source>
</evidence>
<keyword evidence="5 7" id="KW-1133">Transmembrane helix</keyword>
<evidence type="ECO:0000259" key="8">
    <source>
        <dbReference type="Pfam" id="PF01757"/>
    </source>
</evidence>
<evidence type="ECO:0000256" key="4">
    <source>
        <dbReference type="ARBA" id="ARBA00022692"/>
    </source>
</evidence>
<feature type="transmembrane region" description="Helical" evidence="7">
    <location>
        <begin position="12"/>
        <end position="32"/>
    </location>
</feature>
<comment type="subcellular location">
    <subcellularLocation>
        <location evidence="1">Cell membrane</location>
        <topology evidence="1">Multi-pass membrane protein</topology>
    </subcellularLocation>
</comment>
<dbReference type="GO" id="GO:0016413">
    <property type="term" value="F:O-acetyltransferase activity"/>
    <property type="evidence" value="ECO:0007669"/>
    <property type="project" value="TreeGrafter"/>
</dbReference>
<dbReference type="GO" id="GO:0005886">
    <property type="term" value="C:plasma membrane"/>
    <property type="evidence" value="ECO:0007669"/>
    <property type="project" value="UniProtKB-SubCell"/>
</dbReference>
<dbReference type="PANTHER" id="PTHR40074:SF2">
    <property type="entry name" value="O-ACETYLTRANSFERASE WECH"/>
    <property type="match status" value="1"/>
</dbReference>
<organism evidence="9 10">
    <name type="scientific">Ralstonia pickettii</name>
    <name type="common">Burkholderia pickettii</name>
    <dbReference type="NCBI Taxonomy" id="329"/>
    <lineage>
        <taxon>Bacteria</taxon>
        <taxon>Pseudomonadati</taxon>
        <taxon>Pseudomonadota</taxon>
        <taxon>Betaproteobacteria</taxon>
        <taxon>Burkholderiales</taxon>
        <taxon>Burkholderiaceae</taxon>
        <taxon>Ralstonia</taxon>
    </lineage>
</organism>
<proteinExistence type="inferred from homology"/>
<dbReference type="Proteomes" id="UP000234456">
    <property type="component" value="Unassembled WGS sequence"/>
</dbReference>
<feature type="transmembrane region" description="Helical" evidence="7">
    <location>
        <begin position="172"/>
        <end position="194"/>
    </location>
</feature>